<dbReference type="AlphaFoldDB" id="A0A290ZH15"/>
<keyword evidence="1" id="KW-0560">Oxidoreductase</keyword>
<evidence type="ECO:0000313" key="4">
    <source>
        <dbReference type="Proteomes" id="UP000218505"/>
    </source>
</evidence>
<dbReference type="SUPFAM" id="SSF51905">
    <property type="entry name" value="FAD/NAD(P)-binding domain"/>
    <property type="match status" value="1"/>
</dbReference>
<dbReference type="PANTHER" id="PTHR43476:SF5">
    <property type="entry name" value="FAD-DEPENDENT MONOOXYGENASE"/>
    <property type="match status" value="1"/>
</dbReference>
<evidence type="ECO:0000259" key="2">
    <source>
        <dbReference type="Pfam" id="PF01494"/>
    </source>
</evidence>
<dbReference type="PANTHER" id="PTHR43476">
    <property type="entry name" value="3-(3-HYDROXY-PHENYL)PROPIONATE/3-HYDROXYCINNAMIC ACID HYDROXYLASE"/>
    <property type="match status" value="1"/>
</dbReference>
<dbReference type="Pfam" id="PF01494">
    <property type="entry name" value="FAD_binding_3"/>
    <property type="match status" value="1"/>
</dbReference>
<dbReference type="InterPro" id="IPR050631">
    <property type="entry name" value="PheA/TfdB_FAD_monoxygenase"/>
</dbReference>
<gene>
    <name evidence="3" type="ORF">CNX65_21950</name>
</gene>
<dbReference type="Gene3D" id="3.30.70.2450">
    <property type="match status" value="1"/>
</dbReference>
<feature type="domain" description="FAD-binding" evidence="2">
    <location>
        <begin position="2"/>
        <end position="335"/>
    </location>
</feature>
<evidence type="ECO:0000313" key="3">
    <source>
        <dbReference type="EMBL" id="ATE58308.1"/>
    </source>
</evidence>
<dbReference type="GO" id="GO:0071949">
    <property type="term" value="F:FAD binding"/>
    <property type="evidence" value="ECO:0007669"/>
    <property type="project" value="InterPro"/>
</dbReference>
<dbReference type="InterPro" id="IPR036188">
    <property type="entry name" value="FAD/NAD-bd_sf"/>
</dbReference>
<dbReference type="GO" id="GO:0016491">
    <property type="term" value="F:oxidoreductase activity"/>
    <property type="evidence" value="ECO:0007669"/>
    <property type="project" value="UniProtKB-KW"/>
</dbReference>
<evidence type="ECO:0000256" key="1">
    <source>
        <dbReference type="ARBA" id="ARBA00023002"/>
    </source>
</evidence>
<keyword evidence="4" id="KW-1185">Reference proteome</keyword>
<sequence>MDVVVVGAGVAGLAAAHALGRGGFRVLVLDKQREVRPIAKGELLQPGAITVLQGWGVVDALVADGALRVPALVARDREGAALLTMDYRTLLDAERPWLLVHDYHVILGALARALPATVEVRRGAVVRELLRDSGGRARGVRLDSGDVTAALVVAADGLSSRLRKDAGIELARTEYPHRLAAFDLADQPVGEDVSTYATPRGLAMSYSLPGDRARLYVQVSADELRGVDREKASDWVDGFVRQVPAFAGKRADVLRAWNGKQVLPVGRSLTESLSGKGIVLLGESAHAVHPAAGQGMNSSIVNAARLADRVAALEGDLAPGRLDPVLAAWSDERRRALVHVATTSHSATRMITDLSPFGRALGRRALRKTGGNRRLTYTIMHNMSGLGQHPLRPLDRLHQLGVLPDPRGGQLPGWARR</sequence>
<protein>
    <submittedName>
        <fullName evidence="3">Tungsten formylmethanofuran dehydrogenase</fullName>
    </submittedName>
</protein>
<dbReference type="EMBL" id="CP023445">
    <property type="protein sequence ID" value="ATE58308.1"/>
    <property type="molecule type" value="Genomic_DNA"/>
</dbReference>
<organism evidence="3 4">
    <name type="scientific">Actinosynnema pretiosum</name>
    <dbReference type="NCBI Taxonomy" id="42197"/>
    <lineage>
        <taxon>Bacteria</taxon>
        <taxon>Bacillati</taxon>
        <taxon>Actinomycetota</taxon>
        <taxon>Actinomycetes</taxon>
        <taxon>Pseudonocardiales</taxon>
        <taxon>Pseudonocardiaceae</taxon>
        <taxon>Actinosynnema</taxon>
    </lineage>
</organism>
<dbReference type="KEGG" id="apre:CNX65_21950"/>
<dbReference type="InterPro" id="IPR002938">
    <property type="entry name" value="FAD-bd"/>
</dbReference>
<dbReference type="PRINTS" id="PR00420">
    <property type="entry name" value="RNGMNOXGNASE"/>
</dbReference>
<accession>A0A290ZH15</accession>
<reference evidence="3" key="1">
    <citation type="submission" date="2017-09" db="EMBL/GenBank/DDBJ databases">
        <title>Complete Genome Sequence of ansamitocin-producing Bacterium Actinosynnema pretiosum X47.</title>
        <authorList>
            <person name="Cao G."/>
            <person name="Zong G."/>
            <person name="Zhong C."/>
            <person name="Fu J."/>
        </authorList>
    </citation>
    <scope>NUCLEOTIDE SEQUENCE [LARGE SCALE GENOMIC DNA]</scope>
    <source>
        <strain evidence="3">X47</strain>
    </source>
</reference>
<dbReference type="Proteomes" id="UP000218505">
    <property type="component" value="Chromosome"/>
</dbReference>
<dbReference type="Gene3D" id="3.50.50.60">
    <property type="entry name" value="FAD/NAD(P)-binding domain"/>
    <property type="match status" value="1"/>
</dbReference>
<name>A0A290ZH15_9PSEU</name>
<proteinExistence type="predicted"/>